<feature type="transmembrane region" description="Helical" evidence="7">
    <location>
        <begin position="229"/>
        <end position="252"/>
    </location>
</feature>
<evidence type="ECO:0000256" key="4">
    <source>
        <dbReference type="ARBA" id="ARBA00022692"/>
    </source>
</evidence>
<name>A0A927WSZ4_SELRU</name>
<keyword evidence="2" id="KW-0813">Transport</keyword>
<dbReference type="GO" id="GO:0005886">
    <property type="term" value="C:plasma membrane"/>
    <property type="evidence" value="ECO:0007669"/>
    <property type="project" value="UniProtKB-SubCell"/>
</dbReference>
<feature type="transmembrane region" description="Helical" evidence="7">
    <location>
        <begin position="382"/>
        <end position="403"/>
    </location>
</feature>
<comment type="subcellular location">
    <subcellularLocation>
        <location evidence="1">Cell membrane</location>
        <topology evidence="1">Multi-pass membrane protein</topology>
    </subcellularLocation>
</comment>
<dbReference type="InterPro" id="IPR002528">
    <property type="entry name" value="MATE_fam"/>
</dbReference>
<evidence type="ECO:0000256" key="2">
    <source>
        <dbReference type="ARBA" id="ARBA00022448"/>
    </source>
</evidence>
<feature type="domain" description="Histidine kinase/HSP90-like ATPase" evidence="8">
    <location>
        <begin position="458"/>
        <end position="564"/>
    </location>
</feature>
<dbReference type="PANTHER" id="PTHR43549:SF2">
    <property type="entry name" value="MULTIDRUG RESISTANCE PROTEIN NORM-RELATED"/>
    <property type="match status" value="1"/>
</dbReference>
<keyword evidence="5 7" id="KW-1133">Transmembrane helix</keyword>
<dbReference type="EMBL" id="SVBY01000042">
    <property type="protein sequence ID" value="MBE6092884.1"/>
    <property type="molecule type" value="Genomic_DNA"/>
</dbReference>
<comment type="caution">
    <text evidence="9">The sequence shown here is derived from an EMBL/GenBank/DDBJ whole genome shotgun (WGS) entry which is preliminary data.</text>
</comment>
<feature type="transmembrane region" description="Helical" evidence="7">
    <location>
        <begin position="190"/>
        <end position="209"/>
    </location>
</feature>
<proteinExistence type="predicted"/>
<feature type="transmembrane region" description="Helical" evidence="7">
    <location>
        <begin position="92"/>
        <end position="120"/>
    </location>
</feature>
<dbReference type="Proteomes" id="UP000761380">
    <property type="component" value="Unassembled WGS sequence"/>
</dbReference>
<keyword evidence="3" id="KW-1003">Cell membrane</keyword>
<evidence type="ECO:0000313" key="9">
    <source>
        <dbReference type="EMBL" id="MBE6092884.1"/>
    </source>
</evidence>
<dbReference type="InterPro" id="IPR052031">
    <property type="entry name" value="Membrane_Transporter-Flippase"/>
</dbReference>
<reference evidence="9" key="1">
    <citation type="submission" date="2019-04" db="EMBL/GenBank/DDBJ databases">
        <title>Evolution of Biomass-Degrading Anaerobic Consortia Revealed by Metagenomics.</title>
        <authorList>
            <person name="Peng X."/>
        </authorList>
    </citation>
    <scope>NUCLEOTIDE SEQUENCE</scope>
    <source>
        <strain evidence="9">SIG240</strain>
    </source>
</reference>
<organism evidence="9 10">
    <name type="scientific">Selenomonas ruminantium</name>
    <dbReference type="NCBI Taxonomy" id="971"/>
    <lineage>
        <taxon>Bacteria</taxon>
        <taxon>Bacillati</taxon>
        <taxon>Bacillota</taxon>
        <taxon>Negativicutes</taxon>
        <taxon>Selenomonadales</taxon>
        <taxon>Selenomonadaceae</taxon>
        <taxon>Selenomonas</taxon>
    </lineage>
</organism>
<evidence type="ECO:0000256" key="6">
    <source>
        <dbReference type="ARBA" id="ARBA00023136"/>
    </source>
</evidence>
<evidence type="ECO:0000313" key="10">
    <source>
        <dbReference type="Proteomes" id="UP000761380"/>
    </source>
</evidence>
<dbReference type="AlphaFoldDB" id="A0A927WSZ4"/>
<sequence length="579" mass="63603">MQRNGILVTQKYMEYLGSTMGFIVSLYLASIVDGILVSQLIGPAAFAGINLTMPVYYARNIVFFLLVDGGSVLAAQYIGAHNKTACNQVFTLTIGGGLVVMAVLGVAGGLLAAPLAAMLAGESSLTSLVKAYLIPLWLTSPLLLLANGMAAYLRLSGEHKLSIAVPVAANICNLVFDYLFIAVFDWGIGGAGWATGAGYACSLFLLWPYFRREKREWHFTSLRELNFVLLQRIVQIGLPMAMIPLGLVVRHFAINSIVIEQSGYIGAILISLCNAGQLYALMFVDGASTALANVCGALYGGKDITGVRYVLQRALRLTLTICLLVFAGLFFYPWEFMHLYGVNTGLINAEFVLYFRISLLYILFLPAVFILRAFFQSTHQEWAATLFSALEGVVLVVPLYYLLSHKSLLLMWAAPAAAAALSLAWLYVYLRKKAQAQGVDSFLMLKQEAADKFREVSISATVQEVAQVVLAVKDFCQQNKRFSSREVYAAQLTVEELGVVIAEYGGLEKRAQIDVLVRLLKERIVITVRDDGRSFNPVKYLAEHGKNFSGISMVRKLAVKMEYTSILGFNTMIVTIGKR</sequence>
<feature type="transmembrane region" description="Helical" evidence="7">
    <location>
        <begin position="132"/>
        <end position="153"/>
    </location>
</feature>
<evidence type="ECO:0000256" key="5">
    <source>
        <dbReference type="ARBA" id="ARBA00022989"/>
    </source>
</evidence>
<protein>
    <recommendedName>
        <fullName evidence="8">Histidine kinase/HSP90-like ATPase domain-containing protein</fullName>
    </recommendedName>
</protein>
<dbReference type="Pfam" id="PF13581">
    <property type="entry name" value="HATPase_c_2"/>
    <property type="match status" value="1"/>
</dbReference>
<dbReference type="Pfam" id="PF01554">
    <property type="entry name" value="MatE"/>
    <property type="match status" value="2"/>
</dbReference>
<feature type="transmembrane region" description="Helical" evidence="7">
    <location>
        <begin position="61"/>
        <end position="80"/>
    </location>
</feature>
<keyword evidence="6 7" id="KW-0472">Membrane</keyword>
<dbReference type="GO" id="GO:0042910">
    <property type="term" value="F:xenobiotic transmembrane transporter activity"/>
    <property type="evidence" value="ECO:0007669"/>
    <property type="project" value="InterPro"/>
</dbReference>
<feature type="transmembrane region" description="Helical" evidence="7">
    <location>
        <begin position="314"/>
        <end position="334"/>
    </location>
</feature>
<gene>
    <name evidence="9" type="ORF">E7201_06925</name>
</gene>
<feature type="transmembrane region" description="Helical" evidence="7">
    <location>
        <begin position="354"/>
        <end position="375"/>
    </location>
</feature>
<feature type="transmembrane region" description="Helical" evidence="7">
    <location>
        <begin position="409"/>
        <end position="430"/>
    </location>
</feature>
<keyword evidence="4 7" id="KW-0812">Transmembrane</keyword>
<evidence type="ECO:0000256" key="3">
    <source>
        <dbReference type="ARBA" id="ARBA00022475"/>
    </source>
</evidence>
<dbReference type="InterPro" id="IPR003594">
    <property type="entry name" value="HATPase_dom"/>
</dbReference>
<dbReference type="GO" id="GO:0015297">
    <property type="term" value="F:antiporter activity"/>
    <property type="evidence" value="ECO:0007669"/>
    <property type="project" value="InterPro"/>
</dbReference>
<feature type="transmembrane region" description="Helical" evidence="7">
    <location>
        <begin position="165"/>
        <end position="184"/>
    </location>
</feature>
<evidence type="ECO:0000259" key="8">
    <source>
        <dbReference type="Pfam" id="PF13581"/>
    </source>
</evidence>
<dbReference type="PANTHER" id="PTHR43549">
    <property type="entry name" value="MULTIDRUG RESISTANCE PROTEIN YPNP-RELATED"/>
    <property type="match status" value="1"/>
</dbReference>
<evidence type="ECO:0000256" key="7">
    <source>
        <dbReference type="SAM" id="Phobius"/>
    </source>
</evidence>
<evidence type="ECO:0000256" key="1">
    <source>
        <dbReference type="ARBA" id="ARBA00004651"/>
    </source>
</evidence>
<dbReference type="Gene3D" id="3.30.565.10">
    <property type="entry name" value="Histidine kinase-like ATPase, C-terminal domain"/>
    <property type="match status" value="1"/>
</dbReference>
<dbReference type="InterPro" id="IPR036890">
    <property type="entry name" value="HATPase_C_sf"/>
</dbReference>
<accession>A0A927WSZ4</accession>
<feature type="transmembrane region" description="Helical" evidence="7">
    <location>
        <begin position="21"/>
        <end position="41"/>
    </location>
</feature>